<dbReference type="Proteomes" id="UP000269396">
    <property type="component" value="Unassembled WGS sequence"/>
</dbReference>
<proteinExistence type="predicted"/>
<accession>A0A3P8GC82</accession>
<protein>
    <submittedName>
        <fullName evidence="1">Uncharacterized protein</fullName>
    </submittedName>
</protein>
<organism evidence="1 2">
    <name type="scientific">Schistosoma mattheei</name>
    <dbReference type="NCBI Taxonomy" id="31246"/>
    <lineage>
        <taxon>Eukaryota</taxon>
        <taxon>Metazoa</taxon>
        <taxon>Spiralia</taxon>
        <taxon>Lophotrochozoa</taxon>
        <taxon>Platyhelminthes</taxon>
        <taxon>Trematoda</taxon>
        <taxon>Digenea</taxon>
        <taxon>Strigeidida</taxon>
        <taxon>Schistosomatoidea</taxon>
        <taxon>Schistosomatidae</taxon>
        <taxon>Schistosoma</taxon>
    </lineage>
</organism>
<evidence type="ECO:0000313" key="1">
    <source>
        <dbReference type="EMBL" id="VDP86377.1"/>
    </source>
</evidence>
<sequence length="58" mass="7019">MQQHLLQVTHEQFDNEISLEKDFLHLDQVPNECMYIRSQDRLITEQKSELINALLFKF</sequence>
<keyword evidence="2" id="KW-1185">Reference proteome</keyword>
<evidence type="ECO:0000313" key="2">
    <source>
        <dbReference type="Proteomes" id="UP000269396"/>
    </source>
</evidence>
<name>A0A3P8GC82_9TREM</name>
<gene>
    <name evidence="1" type="ORF">SMTD_LOCUS22066</name>
</gene>
<dbReference type="AlphaFoldDB" id="A0A3P8GC82"/>
<dbReference type="EMBL" id="UZAL01049689">
    <property type="protein sequence ID" value="VDP86377.1"/>
    <property type="molecule type" value="Genomic_DNA"/>
</dbReference>
<reference evidence="1 2" key="1">
    <citation type="submission" date="2018-11" db="EMBL/GenBank/DDBJ databases">
        <authorList>
            <consortium name="Pathogen Informatics"/>
        </authorList>
    </citation>
    <scope>NUCLEOTIDE SEQUENCE [LARGE SCALE GENOMIC DNA]</scope>
    <source>
        <strain>Denwood</strain>
        <strain evidence="2">Zambia</strain>
    </source>
</reference>